<evidence type="ECO:0000256" key="5">
    <source>
        <dbReference type="ARBA" id="ARBA00022840"/>
    </source>
</evidence>
<evidence type="ECO:0000256" key="1">
    <source>
        <dbReference type="ARBA" id="ARBA00022527"/>
    </source>
</evidence>
<evidence type="ECO:0000313" key="8">
    <source>
        <dbReference type="Proteomes" id="UP000684084"/>
    </source>
</evidence>
<organism evidence="7 8">
    <name type="scientific">Rhizophagus irregularis</name>
    <dbReference type="NCBI Taxonomy" id="588596"/>
    <lineage>
        <taxon>Eukaryota</taxon>
        <taxon>Fungi</taxon>
        <taxon>Fungi incertae sedis</taxon>
        <taxon>Mucoromycota</taxon>
        <taxon>Glomeromycotina</taxon>
        <taxon>Glomeromycetes</taxon>
        <taxon>Glomerales</taxon>
        <taxon>Glomeraceae</taxon>
        <taxon>Rhizophagus</taxon>
    </lineage>
</organism>
<evidence type="ECO:0000256" key="4">
    <source>
        <dbReference type="ARBA" id="ARBA00022777"/>
    </source>
</evidence>
<keyword evidence="5" id="KW-0067">ATP-binding</keyword>
<comment type="caution">
    <text evidence="7">The sequence shown here is derived from an EMBL/GenBank/DDBJ whole genome shotgun (WGS) entry which is preliminary data.</text>
</comment>
<dbReference type="AlphaFoldDB" id="A0A915YYY5"/>
<dbReference type="SMART" id="SM00811">
    <property type="entry name" value="Alpha_kinase"/>
    <property type="match status" value="1"/>
</dbReference>
<keyword evidence="1" id="KW-0723">Serine/threonine-protein kinase</keyword>
<feature type="domain" description="Alpha-type protein kinase" evidence="6">
    <location>
        <begin position="1"/>
        <end position="131"/>
    </location>
</feature>
<dbReference type="InterPro" id="IPR004166">
    <property type="entry name" value="a-kinase_dom"/>
</dbReference>
<dbReference type="EMBL" id="CAGKOT010000009">
    <property type="protein sequence ID" value="CAB5354923.1"/>
    <property type="molecule type" value="Genomic_DNA"/>
</dbReference>
<reference evidence="7" key="1">
    <citation type="submission" date="2020-05" db="EMBL/GenBank/DDBJ databases">
        <authorList>
            <person name="Rincon C."/>
            <person name="Sanders R I."/>
            <person name="Robbins C."/>
            <person name="Chaturvedi A."/>
        </authorList>
    </citation>
    <scope>NUCLEOTIDE SEQUENCE</scope>
    <source>
        <strain evidence="7">CHB12</strain>
    </source>
</reference>
<dbReference type="Pfam" id="PF02816">
    <property type="entry name" value="Alpha_kinase"/>
    <property type="match status" value="1"/>
</dbReference>
<dbReference type="GO" id="GO:1903013">
    <property type="term" value="P:response to differentiation-inducing factor 1"/>
    <property type="evidence" value="ECO:0007669"/>
    <property type="project" value="TreeGrafter"/>
</dbReference>
<dbReference type="GO" id="GO:0031037">
    <property type="term" value="P:myosin II filament disassembly"/>
    <property type="evidence" value="ECO:0007669"/>
    <property type="project" value="TreeGrafter"/>
</dbReference>
<dbReference type="PANTHER" id="PTHR45992:SF2">
    <property type="entry name" value="EUKARYOTIC ELONGATION FACTOR 2 KINASE"/>
    <property type="match status" value="1"/>
</dbReference>
<dbReference type="PANTHER" id="PTHR45992">
    <property type="entry name" value="EUKARYOTIC ELONGATION FACTOR 2 KINASE-RELATED"/>
    <property type="match status" value="1"/>
</dbReference>
<evidence type="ECO:0000259" key="6">
    <source>
        <dbReference type="PROSITE" id="PS51158"/>
    </source>
</evidence>
<accession>A0A915YYY5</accession>
<keyword evidence="2" id="KW-0808">Transferase</keyword>
<dbReference type="InterPro" id="IPR051852">
    <property type="entry name" value="Alpha-type_PK"/>
</dbReference>
<keyword evidence="3" id="KW-0547">Nucleotide-binding</keyword>
<evidence type="ECO:0000313" key="7">
    <source>
        <dbReference type="EMBL" id="CAB5354923.1"/>
    </source>
</evidence>
<keyword evidence="4" id="KW-0418">Kinase</keyword>
<gene>
    <name evidence="7" type="ORF">CHRIB12_LOCUS6028</name>
</gene>
<dbReference type="GO" id="GO:0004674">
    <property type="term" value="F:protein serine/threonine kinase activity"/>
    <property type="evidence" value="ECO:0007669"/>
    <property type="project" value="UniProtKB-KW"/>
</dbReference>
<dbReference type="GO" id="GO:0005524">
    <property type="term" value="F:ATP binding"/>
    <property type="evidence" value="ECO:0007669"/>
    <property type="project" value="UniProtKB-KW"/>
</dbReference>
<proteinExistence type="predicted"/>
<evidence type="ECO:0000256" key="2">
    <source>
        <dbReference type="ARBA" id="ARBA00022679"/>
    </source>
</evidence>
<dbReference type="Proteomes" id="UP000684084">
    <property type="component" value="Unassembled WGS sequence"/>
</dbReference>
<dbReference type="OrthoDB" id="301415at2759"/>
<dbReference type="PROSITE" id="PS51158">
    <property type="entry name" value="ALPHA_KINASE"/>
    <property type="match status" value="1"/>
</dbReference>
<name>A0A915YYY5_9GLOM</name>
<sequence length="131" mass="15250">MNPNEPNWNILPLQEGVVMWYHILNTLEELKDPNYFNKSNLFSKSLSFKIASQPFSAEYKRFNTNTGVITELRPTLEAFVHFTYEYTKGYLVVCDLQGIEHNDEFLLTDPSIHCINPLRFGRTNFGKEGIK</sequence>
<evidence type="ECO:0000256" key="3">
    <source>
        <dbReference type="ARBA" id="ARBA00022741"/>
    </source>
</evidence>
<protein>
    <recommendedName>
        <fullName evidence="6">Alpha-type protein kinase domain-containing protein</fullName>
    </recommendedName>
</protein>